<dbReference type="EMBL" id="CP097562">
    <property type="protein sequence ID" value="USF23739.1"/>
    <property type="molecule type" value="Genomic_DNA"/>
</dbReference>
<organism evidence="7 8">
    <name type="scientific">Mucispirillum schaedleri ASF457</name>
    <dbReference type="NCBI Taxonomy" id="1379858"/>
    <lineage>
        <taxon>Bacteria</taxon>
        <taxon>Pseudomonadati</taxon>
        <taxon>Deferribacterota</taxon>
        <taxon>Deferribacteres</taxon>
        <taxon>Deferribacterales</taxon>
        <taxon>Mucispirillaceae</taxon>
        <taxon>Mucispirillum</taxon>
    </lineage>
</organism>
<dbReference type="RefSeq" id="WP_023275111.1">
    <property type="nucleotide sequence ID" value="NZ_CP097562.1"/>
</dbReference>
<dbReference type="AlphaFoldDB" id="V2QE28"/>
<dbReference type="GO" id="GO:0010285">
    <property type="term" value="F:L,L-diaminopimelate aminotransferase activity"/>
    <property type="evidence" value="ECO:0007669"/>
    <property type="project" value="UniProtKB-EC"/>
</dbReference>
<dbReference type="Pfam" id="PF00155">
    <property type="entry name" value="Aminotran_1_2"/>
    <property type="match status" value="1"/>
</dbReference>
<dbReference type="NCBIfam" id="NF006388">
    <property type="entry name" value="PRK08637.1"/>
    <property type="match status" value="1"/>
</dbReference>
<comment type="cofactor">
    <cofactor evidence="1">
        <name>pyridoxal 5'-phosphate</name>
        <dbReference type="ChEBI" id="CHEBI:597326"/>
    </cofactor>
</comment>
<evidence type="ECO:0000256" key="2">
    <source>
        <dbReference type="ARBA" id="ARBA00007441"/>
    </source>
</evidence>
<dbReference type="InterPro" id="IPR050596">
    <property type="entry name" value="AspAT/PAT-like"/>
</dbReference>
<reference evidence="7" key="3">
    <citation type="submission" date="2022-06" db="EMBL/GenBank/DDBJ databases">
        <title>Resources to Facilitate Use of the Altered Schaedler Flora (ASF) Mouse Model to Study Microbiome Function.</title>
        <authorList>
            <person name="Proctor A."/>
            <person name="Parvinroo S."/>
            <person name="Richie T."/>
            <person name="Jia X."/>
            <person name="Lee S.T.M."/>
            <person name="Karp P.D."/>
            <person name="Paley S."/>
            <person name="Kostic A.D."/>
            <person name="Pierre J.F."/>
            <person name="Wannemuehler M.J."/>
            <person name="Phillips G.J."/>
        </authorList>
    </citation>
    <scope>NUCLEOTIDE SEQUENCE</scope>
    <source>
        <strain evidence="7">ASF457</strain>
    </source>
</reference>
<reference evidence="7" key="1">
    <citation type="journal article" date="2014" name="Genome Announc.">
        <title>Draft genome sequences of the altered schaedler flora, a defined bacterial community from gnotobiotic mice.</title>
        <authorList>
            <person name="Wannemuehler M.J."/>
            <person name="Overstreet A.M."/>
            <person name="Ward D.V."/>
            <person name="Phillips G.J."/>
        </authorList>
    </citation>
    <scope>NUCLEOTIDE SEQUENCE</scope>
    <source>
        <strain evidence="7">ASF457</strain>
    </source>
</reference>
<comment type="similarity">
    <text evidence="2">Belongs to the class-I pyridoxal-phosphate-dependent aminotransferase family.</text>
</comment>
<dbReference type="PANTHER" id="PTHR46383:SF1">
    <property type="entry name" value="ASPARTATE AMINOTRANSFERASE"/>
    <property type="match status" value="1"/>
</dbReference>
<dbReference type="Gene3D" id="3.40.640.10">
    <property type="entry name" value="Type I PLP-dependent aspartate aminotransferase-like (Major domain)"/>
    <property type="match status" value="1"/>
</dbReference>
<keyword evidence="3 7" id="KW-0032">Aminotransferase</keyword>
<dbReference type="InterPro" id="IPR015421">
    <property type="entry name" value="PyrdxlP-dep_Trfase_major"/>
</dbReference>
<evidence type="ECO:0000256" key="4">
    <source>
        <dbReference type="ARBA" id="ARBA00022679"/>
    </source>
</evidence>
<keyword evidence="4 7" id="KW-0808">Transferase</keyword>
<dbReference type="EC" id="2.6.1.83" evidence="7"/>
<gene>
    <name evidence="7" type="primary">dapL_2</name>
    <name evidence="7" type="ORF">N508_000806</name>
</gene>
<dbReference type="Proteomes" id="UP000017429">
    <property type="component" value="Chromosome"/>
</dbReference>
<evidence type="ECO:0000256" key="1">
    <source>
        <dbReference type="ARBA" id="ARBA00001933"/>
    </source>
</evidence>
<dbReference type="InterPro" id="IPR004839">
    <property type="entry name" value="Aminotransferase_I/II_large"/>
</dbReference>
<dbReference type="KEGG" id="msch:N508_000806"/>
<dbReference type="PANTHER" id="PTHR46383">
    <property type="entry name" value="ASPARTATE AMINOTRANSFERASE"/>
    <property type="match status" value="1"/>
</dbReference>
<protein>
    <submittedName>
        <fullName evidence="7">LL-diaminopimelate aminotransferase</fullName>
        <ecNumber evidence="7">2.6.1.83</ecNumber>
    </submittedName>
</protein>
<dbReference type="Gene3D" id="3.90.1150.10">
    <property type="entry name" value="Aspartate Aminotransferase, domain 1"/>
    <property type="match status" value="1"/>
</dbReference>
<dbReference type="InterPro" id="IPR015422">
    <property type="entry name" value="PyrdxlP-dep_Trfase_small"/>
</dbReference>
<dbReference type="CDD" id="cd00609">
    <property type="entry name" value="AAT_like"/>
    <property type="match status" value="1"/>
</dbReference>
<evidence type="ECO:0000256" key="5">
    <source>
        <dbReference type="ARBA" id="ARBA00022898"/>
    </source>
</evidence>
<evidence type="ECO:0000256" key="3">
    <source>
        <dbReference type="ARBA" id="ARBA00022576"/>
    </source>
</evidence>
<dbReference type="eggNOG" id="COG0436">
    <property type="taxonomic scope" value="Bacteria"/>
</dbReference>
<dbReference type="OrthoDB" id="9762162at2"/>
<reference evidence="7" key="2">
    <citation type="submission" date="2022-05" db="EMBL/GenBank/DDBJ databases">
        <authorList>
            <person name="Proctor A.L."/>
            <person name="Phillips G.J."/>
            <person name="Wannemuehler M.J."/>
        </authorList>
    </citation>
    <scope>NUCLEOTIDE SEQUENCE</scope>
    <source>
        <strain evidence="7">ASF457</strain>
    </source>
</reference>
<feature type="domain" description="Aminotransferase class I/classII large" evidence="6">
    <location>
        <begin position="79"/>
        <end position="426"/>
    </location>
</feature>
<evidence type="ECO:0000313" key="7">
    <source>
        <dbReference type="EMBL" id="USF23739.1"/>
    </source>
</evidence>
<dbReference type="InterPro" id="IPR015424">
    <property type="entry name" value="PyrdxlP-dep_Trfase"/>
</dbReference>
<evidence type="ECO:0000313" key="8">
    <source>
        <dbReference type="Proteomes" id="UP000017429"/>
    </source>
</evidence>
<sequence length="435" mass="48343">MNPLAKSLNEVIKENNPHILEMLSDTGREIFMPKGILSQSAEAKVKATKFNATIGISTEKGEPMYLMSMFKKFQGIHPKKLFTYAPATGLPELRELWAAKIKSENPSLQNIQISNPVVCNALTNGLVTSGELFLNKGDFVVLPDKFWGNYRLMFSTLIGAEIATYETFNENNGYNVDGFLKTVKECGIKNKKVFVVLNFPNNPTGYTLTKDEAVQLSDGLVDIAESGINVIAVTDDAYFGLFFDDVLKESLFSMLAGRSKRLLAVKIDGITKESFAWGFRVGFITFGETFKGDNSALFKALETKAAGYLRATISSAPHPSQSITVDVLKEPSFKTERSRLNAVIEERCKKVKSIFDKGLYADEFTPYPFNSGYFMCIKLKNVEAETLRLALLDKYGIGVISTNQTDIRIAFSSVDVENIEELYSVIYQCCKSLTA</sequence>
<proteinExistence type="inferred from homology"/>
<dbReference type="GO" id="GO:0030170">
    <property type="term" value="F:pyridoxal phosphate binding"/>
    <property type="evidence" value="ECO:0007669"/>
    <property type="project" value="InterPro"/>
</dbReference>
<name>V2QE28_9BACT</name>
<keyword evidence="5" id="KW-0663">Pyridoxal phosphate</keyword>
<keyword evidence="8" id="KW-1185">Reference proteome</keyword>
<dbReference type="GO" id="GO:0006520">
    <property type="term" value="P:amino acid metabolic process"/>
    <property type="evidence" value="ECO:0007669"/>
    <property type="project" value="InterPro"/>
</dbReference>
<evidence type="ECO:0000259" key="6">
    <source>
        <dbReference type="Pfam" id="PF00155"/>
    </source>
</evidence>
<accession>V2QE28</accession>
<dbReference type="SUPFAM" id="SSF53383">
    <property type="entry name" value="PLP-dependent transferases"/>
    <property type="match status" value="1"/>
</dbReference>